<feature type="compositionally biased region" description="Basic and acidic residues" evidence="1">
    <location>
        <begin position="1"/>
        <end position="13"/>
    </location>
</feature>
<evidence type="ECO:0000313" key="4">
    <source>
        <dbReference type="Proteomes" id="UP001296706"/>
    </source>
</evidence>
<organism evidence="3 4">
    <name type="scientific">Pseudonocardia xinjiangensis</name>
    <dbReference type="NCBI Taxonomy" id="75289"/>
    <lineage>
        <taxon>Bacteria</taxon>
        <taxon>Bacillati</taxon>
        <taxon>Actinomycetota</taxon>
        <taxon>Actinomycetes</taxon>
        <taxon>Pseudonocardiales</taxon>
        <taxon>Pseudonocardiaceae</taxon>
        <taxon>Pseudonocardia</taxon>
    </lineage>
</organism>
<evidence type="ECO:0000256" key="1">
    <source>
        <dbReference type="SAM" id="MobiDB-lite"/>
    </source>
</evidence>
<name>A0ABX1RPK0_9PSEU</name>
<keyword evidence="2" id="KW-0472">Membrane</keyword>
<dbReference type="Proteomes" id="UP001296706">
    <property type="component" value="Unassembled WGS sequence"/>
</dbReference>
<protein>
    <submittedName>
        <fullName evidence="3">Uncharacterized protein</fullName>
    </submittedName>
</protein>
<accession>A0ABX1RPK0</accession>
<feature type="non-terminal residue" evidence="3">
    <location>
        <position position="95"/>
    </location>
</feature>
<proteinExistence type="predicted"/>
<feature type="transmembrane region" description="Helical" evidence="2">
    <location>
        <begin position="57"/>
        <end position="76"/>
    </location>
</feature>
<evidence type="ECO:0000313" key="3">
    <source>
        <dbReference type="EMBL" id="NMH82288.1"/>
    </source>
</evidence>
<reference evidence="3 4" key="1">
    <citation type="submission" date="2020-04" db="EMBL/GenBank/DDBJ databases">
        <authorList>
            <person name="Klaysubun C."/>
            <person name="Duangmal K."/>
            <person name="Lipun K."/>
        </authorList>
    </citation>
    <scope>NUCLEOTIDE SEQUENCE [LARGE SCALE GENOMIC DNA]</scope>
    <source>
        <strain evidence="3 4">JCM 11839</strain>
    </source>
</reference>
<evidence type="ECO:0000256" key="2">
    <source>
        <dbReference type="SAM" id="Phobius"/>
    </source>
</evidence>
<sequence>MPRWVDVVRRDNPPPDDESPTTFVRVDDIPTTYVPVVTASTSPPPVPQTWIRRIAPWAAFGVVAVVVVAGTTAWSASLRGPEDSLGAGAPTLAQV</sequence>
<keyword evidence="2" id="KW-1133">Transmembrane helix</keyword>
<dbReference type="RefSeq" id="WP_169400293.1">
    <property type="nucleotide sequence ID" value="NZ_JAAXKY010000216.1"/>
</dbReference>
<comment type="caution">
    <text evidence="3">The sequence shown here is derived from an EMBL/GenBank/DDBJ whole genome shotgun (WGS) entry which is preliminary data.</text>
</comment>
<keyword evidence="2" id="KW-0812">Transmembrane</keyword>
<gene>
    <name evidence="3" type="ORF">HF577_35025</name>
</gene>
<dbReference type="EMBL" id="JAAXKY010000216">
    <property type="protein sequence ID" value="NMH82288.1"/>
    <property type="molecule type" value="Genomic_DNA"/>
</dbReference>
<keyword evidence="4" id="KW-1185">Reference proteome</keyword>
<feature type="region of interest" description="Disordered" evidence="1">
    <location>
        <begin position="1"/>
        <end position="23"/>
    </location>
</feature>